<proteinExistence type="inferred from homology"/>
<evidence type="ECO:0000256" key="1">
    <source>
        <dbReference type="ARBA" id="ARBA00008361"/>
    </source>
</evidence>
<dbReference type="GO" id="GO:0032259">
    <property type="term" value="P:methylation"/>
    <property type="evidence" value="ECO:0007669"/>
    <property type="project" value="UniProtKB-KW"/>
</dbReference>
<dbReference type="STRING" id="1051891.A0A0C3KPW7"/>
<keyword evidence="2" id="KW-0489">Methyltransferase</keyword>
<feature type="domain" description="Methyltransferase type 11" evidence="4">
    <location>
        <begin position="45"/>
        <end position="140"/>
    </location>
</feature>
<gene>
    <name evidence="5" type="ORF">M407DRAFT_244773</name>
</gene>
<dbReference type="InterPro" id="IPR029063">
    <property type="entry name" value="SAM-dependent_MTases_sf"/>
</dbReference>
<dbReference type="PANTHER" id="PTHR44942">
    <property type="entry name" value="METHYLTRANSF_11 DOMAIN-CONTAINING PROTEIN"/>
    <property type="match status" value="1"/>
</dbReference>
<comment type="similarity">
    <text evidence="1">Belongs to the methyltransferase superfamily.</text>
</comment>
<dbReference type="Gene3D" id="3.40.50.150">
    <property type="entry name" value="Vaccinia Virus protein VP39"/>
    <property type="match status" value="1"/>
</dbReference>
<reference evidence="5 6" key="1">
    <citation type="submission" date="2014-04" db="EMBL/GenBank/DDBJ databases">
        <authorList>
            <consortium name="DOE Joint Genome Institute"/>
            <person name="Kuo A."/>
            <person name="Girlanda M."/>
            <person name="Perotto S."/>
            <person name="Kohler A."/>
            <person name="Nagy L.G."/>
            <person name="Floudas D."/>
            <person name="Copeland A."/>
            <person name="Barry K.W."/>
            <person name="Cichocki N."/>
            <person name="Veneault-Fourrey C."/>
            <person name="LaButti K."/>
            <person name="Lindquist E.A."/>
            <person name="Lipzen A."/>
            <person name="Lundell T."/>
            <person name="Morin E."/>
            <person name="Murat C."/>
            <person name="Sun H."/>
            <person name="Tunlid A."/>
            <person name="Henrissat B."/>
            <person name="Grigoriev I.V."/>
            <person name="Hibbett D.S."/>
            <person name="Martin F."/>
            <person name="Nordberg H.P."/>
            <person name="Cantor M.N."/>
            <person name="Hua S.X."/>
        </authorList>
    </citation>
    <scope>NUCLEOTIDE SEQUENCE [LARGE SCALE GENOMIC DNA]</scope>
    <source>
        <strain evidence="5 6">MUT 4182</strain>
    </source>
</reference>
<organism evidence="5 6">
    <name type="scientific">Tulasnella calospora MUT 4182</name>
    <dbReference type="NCBI Taxonomy" id="1051891"/>
    <lineage>
        <taxon>Eukaryota</taxon>
        <taxon>Fungi</taxon>
        <taxon>Dikarya</taxon>
        <taxon>Basidiomycota</taxon>
        <taxon>Agaricomycotina</taxon>
        <taxon>Agaricomycetes</taxon>
        <taxon>Cantharellales</taxon>
        <taxon>Tulasnellaceae</taxon>
        <taxon>Tulasnella</taxon>
    </lineage>
</organism>
<evidence type="ECO:0000313" key="5">
    <source>
        <dbReference type="EMBL" id="KIO23403.1"/>
    </source>
</evidence>
<dbReference type="Proteomes" id="UP000054248">
    <property type="component" value="Unassembled WGS sequence"/>
</dbReference>
<dbReference type="InterPro" id="IPR051052">
    <property type="entry name" value="Diverse_substrate_MTase"/>
</dbReference>
<evidence type="ECO:0000256" key="3">
    <source>
        <dbReference type="ARBA" id="ARBA00022679"/>
    </source>
</evidence>
<dbReference type="SUPFAM" id="SSF53335">
    <property type="entry name" value="S-adenosyl-L-methionine-dependent methyltransferases"/>
    <property type="match status" value="1"/>
</dbReference>
<keyword evidence="3" id="KW-0808">Transferase</keyword>
<name>A0A0C3KPW7_9AGAM</name>
<dbReference type="GO" id="GO:0008757">
    <property type="term" value="F:S-adenosylmethionine-dependent methyltransferase activity"/>
    <property type="evidence" value="ECO:0007669"/>
    <property type="project" value="InterPro"/>
</dbReference>
<dbReference type="OrthoDB" id="10027013at2759"/>
<reference evidence="6" key="2">
    <citation type="submission" date="2015-01" db="EMBL/GenBank/DDBJ databases">
        <title>Evolutionary Origins and Diversification of the Mycorrhizal Mutualists.</title>
        <authorList>
            <consortium name="DOE Joint Genome Institute"/>
            <consortium name="Mycorrhizal Genomics Consortium"/>
            <person name="Kohler A."/>
            <person name="Kuo A."/>
            <person name="Nagy L.G."/>
            <person name="Floudas D."/>
            <person name="Copeland A."/>
            <person name="Barry K.W."/>
            <person name="Cichocki N."/>
            <person name="Veneault-Fourrey C."/>
            <person name="LaButti K."/>
            <person name="Lindquist E.A."/>
            <person name="Lipzen A."/>
            <person name="Lundell T."/>
            <person name="Morin E."/>
            <person name="Murat C."/>
            <person name="Riley R."/>
            <person name="Ohm R."/>
            <person name="Sun H."/>
            <person name="Tunlid A."/>
            <person name="Henrissat B."/>
            <person name="Grigoriev I.V."/>
            <person name="Hibbett D.S."/>
            <person name="Martin F."/>
        </authorList>
    </citation>
    <scope>NUCLEOTIDE SEQUENCE [LARGE SCALE GENOMIC DNA]</scope>
    <source>
        <strain evidence="6">MUT 4182</strain>
    </source>
</reference>
<dbReference type="HOGENOM" id="CLU_049344_1_1_1"/>
<keyword evidence="6" id="KW-1185">Reference proteome</keyword>
<evidence type="ECO:0000313" key="6">
    <source>
        <dbReference type="Proteomes" id="UP000054248"/>
    </source>
</evidence>
<dbReference type="InterPro" id="IPR013216">
    <property type="entry name" value="Methyltransf_11"/>
</dbReference>
<dbReference type="CDD" id="cd02440">
    <property type="entry name" value="AdoMet_MTases"/>
    <property type="match status" value="1"/>
</dbReference>
<dbReference type="EMBL" id="KN823085">
    <property type="protein sequence ID" value="KIO23403.1"/>
    <property type="molecule type" value="Genomic_DNA"/>
</dbReference>
<protein>
    <recommendedName>
        <fullName evidence="4">Methyltransferase type 11 domain-containing protein</fullName>
    </recommendedName>
</protein>
<evidence type="ECO:0000256" key="2">
    <source>
        <dbReference type="ARBA" id="ARBA00022603"/>
    </source>
</evidence>
<accession>A0A0C3KPW7</accession>
<dbReference type="Pfam" id="PF08241">
    <property type="entry name" value="Methyltransf_11"/>
    <property type="match status" value="1"/>
</dbReference>
<dbReference type="AlphaFoldDB" id="A0A0C3KPW7"/>
<dbReference type="PANTHER" id="PTHR44942:SF4">
    <property type="entry name" value="METHYLTRANSFERASE TYPE 11 DOMAIN-CONTAINING PROTEIN"/>
    <property type="match status" value="1"/>
</dbReference>
<sequence>MATFSNASFNAASYAAFRPTYPPRLLKVVLNYHFNRGTGGKDKVVDIGCGTGQVTQTLPPHFSRVIGADPSEGMIETARKKHGSDNEGVEFIVASGEEVDQHVDKESVDLITAGQAAHWFDYQRLWPSLARMLKPGGTVAMWGYSEFRIANHPELTPLITQYSLGEDSLGPYWEPGRKILDNHYRDIPFPTSLEWNLDSARRVYFSGELVSELQEVPIYGLPAEDEAQTFPNVPEVRTEAIMGKTMPWDGAQSWLRTWSSLHTYQQRHPEDKERTGKGKEGDMVDRFVEVLKDKLGTETVDIQWPVSLMMIKKKSA</sequence>
<evidence type="ECO:0000259" key="4">
    <source>
        <dbReference type="Pfam" id="PF08241"/>
    </source>
</evidence>